<evidence type="ECO:0000313" key="1">
    <source>
        <dbReference type="EMBL" id="PNF20691.1"/>
    </source>
</evidence>
<protein>
    <recommendedName>
        <fullName evidence="3">Tc1-like transposase DDE domain-containing protein</fullName>
    </recommendedName>
</protein>
<dbReference type="Proteomes" id="UP000235965">
    <property type="component" value="Unassembled WGS sequence"/>
</dbReference>
<dbReference type="InParanoid" id="A0A2J7PWJ0"/>
<sequence>RVIFSDEATFHLSGKINRHNVRIWGLQNPCVTLEHVWDSPKVNVFSAISLTKVYGPFFFDENTVTGVTYLRMLQNCLVPQMNGDSGDYNFRQDGAPPHWHLNVRRFLSESLPQRWIGRWPPRSPDLKPCDFSLWGFVEDAVYVPPLPPNLIDLRNRITAAVNSVTKDICHRVWDEFSYRLDVIRAAGRGHIEHL</sequence>
<proteinExistence type="predicted"/>
<feature type="non-terminal residue" evidence="1">
    <location>
        <position position="1"/>
    </location>
</feature>
<dbReference type="Gene3D" id="3.30.420.10">
    <property type="entry name" value="Ribonuclease H-like superfamily/Ribonuclease H"/>
    <property type="match status" value="1"/>
</dbReference>
<keyword evidence="2" id="KW-1185">Reference proteome</keyword>
<gene>
    <name evidence="1" type="ORF">B7P43_G00324</name>
</gene>
<evidence type="ECO:0000313" key="2">
    <source>
        <dbReference type="Proteomes" id="UP000235965"/>
    </source>
</evidence>
<dbReference type="InterPro" id="IPR036397">
    <property type="entry name" value="RNaseH_sf"/>
</dbReference>
<accession>A0A2J7PWJ0</accession>
<dbReference type="OrthoDB" id="8122262at2759"/>
<dbReference type="AlphaFoldDB" id="A0A2J7PWJ0"/>
<dbReference type="EMBL" id="NEVH01020931">
    <property type="protein sequence ID" value="PNF20691.1"/>
    <property type="molecule type" value="Genomic_DNA"/>
</dbReference>
<comment type="caution">
    <text evidence="1">The sequence shown here is derived from an EMBL/GenBank/DDBJ whole genome shotgun (WGS) entry which is preliminary data.</text>
</comment>
<dbReference type="GO" id="GO:0003676">
    <property type="term" value="F:nucleic acid binding"/>
    <property type="evidence" value="ECO:0007669"/>
    <property type="project" value="InterPro"/>
</dbReference>
<evidence type="ECO:0008006" key="3">
    <source>
        <dbReference type="Google" id="ProtNLM"/>
    </source>
</evidence>
<organism evidence="1 2">
    <name type="scientific">Cryptotermes secundus</name>
    <dbReference type="NCBI Taxonomy" id="105785"/>
    <lineage>
        <taxon>Eukaryota</taxon>
        <taxon>Metazoa</taxon>
        <taxon>Ecdysozoa</taxon>
        <taxon>Arthropoda</taxon>
        <taxon>Hexapoda</taxon>
        <taxon>Insecta</taxon>
        <taxon>Pterygota</taxon>
        <taxon>Neoptera</taxon>
        <taxon>Polyneoptera</taxon>
        <taxon>Dictyoptera</taxon>
        <taxon>Blattodea</taxon>
        <taxon>Blattoidea</taxon>
        <taxon>Termitoidae</taxon>
        <taxon>Kalotermitidae</taxon>
        <taxon>Cryptotermitinae</taxon>
        <taxon>Cryptotermes</taxon>
    </lineage>
</organism>
<dbReference type="STRING" id="105785.A0A2J7PWJ0"/>
<dbReference type="PANTHER" id="PTHR47326:SF1">
    <property type="entry name" value="HTH PSQ-TYPE DOMAIN-CONTAINING PROTEIN"/>
    <property type="match status" value="1"/>
</dbReference>
<name>A0A2J7PWJ0_9NEOP</name>
<dbReference type="PANTHER" id="PTHR47326">
    <property type="entry name" value="TRANSPOSABLE ELEMENT TC3 TRANSPOSASE-LIKE PROTEIN"/>
    <property type="match status" value="1"/>
</dbReference>
<reference evidence="1 2" key="1">
    <citation type="submission" date="2017-12" db="EMBL/GenBank/DDBJ databases">
        <title>Hemimetabolous genomes reveal molecular basis of termite eusociality.</title>
        <authorList>
            <person name="Harrison M.C."/>
            <person name="Jongepier E."/>
            <person name="Robertson H.M."/>
            <person name="Arning N."/>
            <person name="Bitard-Feildel T."/>
            <person name="Chao H."/>
            <person name="Childers C.P."/>
            <person name="Dinh H."/>
            <person name="Doddapaneni H."/>
            <person name="Dugan S."/>
            <person name="Gowin J."/>
            <person name="Greiner C."/>
            <person name="Han Y."/>
            <person name="Hu H."/>
            <person name="Hughes D.S.T."/>
            <person name="Huylmans A.-K."/>
            <person name="Kemena C."/>
            <person name="Kremer L.P.M."/>
            <person name="Lee S.L."/>
            <person name="Lopez-Ezquerra A."/>
            <person name="Mallet L."/>
            <person name="Monroy-Kuhn J.M."/>
            <person name="Moser A."/>
            <person name="Murali S.C."/>
            <person name="Muzny D.M."/>
            <person name="Otani S."/>
            <person name="Piulachs M.-D."/>
            <person name="Poelchau M."/>
            <person name="Qu J."/>
            <person name="Schaub F."/>
            <person name="Wada-Katsumata A."/>
            <person name="Worley K.C."/>
            <person name="Xie Q."/>
            <person name="Ylla G."/>
            <person name="Poulsen M."/>
            <person name="Gibbs R.A."/>
            <person name="Schal C."/>
            <person name="Richards S."/>
            <person name="Belles X."/>
            <person name="Korb J."/>
            <person name="Bornberg-Bauer E."/>
        </authorList>
    </citation>
    <scope>NUCLEOTIDE SEQUENCE [LARGE SCALE GENOMIC DNA]</scope>
    <source>
        <tissue evidence="1">Whole body</tissue>
    </source>
</reference>